<gene>
    <name evidence="1" type="ORF">EA473_16635</name>
</gene>
<dbReference type="RefSeq" id="WP_124196716.1">
    <property type="nucleotide sequence ID" value="NZ_REGA01000016.1"/>
</dbReference>
<dbReference type="Proteomes" id="UP000282323">
    <property type="component" value="Unassembled WGS sequence"/>
</dbReference>
<reference evidence="1 2" key="1">
    <citation type="submission" date="2018-10" db="EMBL/GenBank/DDBJ databases">
        <title>Natrarchaeobius chitinivorans gen. nov., sp. nov., and Natrarchaeobius haloalkaliphilus sp. nov., alkaliphilic, chitin-utilizing haloarchaea from hypersaline alkaline lakes.</title>
        <authorList>
            <person name="Sorokin D.Y."/>
            <person name="Elcheninov A.G."/>
            <person name="Kostrikina N.A."/>
            <person name="Bale N.J."/>
            <person name="Sinninghe Damste J.S."/>
            <person name="Khijniak T.V."/>
            <person name="Kublanov I.V."/>
            <person name="Toshchakov S.V."/>
        </authorList>
    </citation>
    <scope>NUCLEOTIDE SEQUENCE [LARGE SCALE GENOMIC DNA]</scope>
    <source>
        <strain evidence="1 2">AArcht4T</strain>
    </source>
</reference>
<sequence>MSFTDEIHDLTSVDDADFVCARCDDPLCEERMVYLSSRPCPELADSYAAVTKAYCPDCIAGIGMLAFTAEARAHAPGPLE</sequence>
<comment type="caution">
    <text evidence="1">The sequence shown here is derived from an EMBL/GenBank/DDBJ whole genome shotgun (WGS) entry which is preliminary data.</text>
</comment>
<keyword evidence="2" id="KW-1185">Reference proteome</keyword>
<dbReference type="EMBL" id="REGA01000016">
    <property type="protein sequence ID" value="RQG92400.1"/>
    <property type="molecule type" value="Genomic_DNA"/>
</dbReference>
<evidence type="ECO:0000313" key="2">
    <source>
        <dbReference type="Proteomes" id="UP000282323"/>
    </source>
</evidence>
<evidence type="ECO:0000313" key="1">
    <source>
        <dbReference type="EMBL" id="RQG92400.1"/>
    </source>
</evidence>
<accession>A0A3N6M873</accession>
<dbReference type="OrthoDB" id="204520at2157"/>
<name>A0A3N6M873_NATCH</name>
<proteinExistence type="predicted"/>
<protein>
    <submittedName>
        <fullName evidence="1">Uncharacterized protein</fullName>
    </submittedName>
</protein>
<dbReference type="AlphaFoldDB" id="A0A3N6M873"/>
<organism evidence="1 2">
    <name type="scientific">Natrarchaeobius chitinivorans</name>
    <dbReference type="NCBI Taxonomy" id="1679083"/>
    <lineage>
        <taxon>Archaea</taxon>
        <taxon>Methanobacteriati</taxon>
        <taxon>Methanobacteriota</taxon>
        <taxon>Stenosarchaea group</taxon>
        <taxon>Halobacteria</taxon>
        <taxon>Halobacteriales</taxon>
        <taxon>Natrialbaceae</taxon>
        <taxon>Natrarchaeobius</taxon>
    </lineage>
</organism>